<dbReference type="EMBL" id="NOJZ02000004">
    <property type="protein sequence ID" value="RDY24227.1"/>
    <property type="molecule type" value="Genomic_DNA"/>
</dbReference>
<proteinExistence type="predicted"/>
<evidence type="ECO:0000313" key="2">
    <source>
        <dbReference type="Proteomes" id="UP000243494"/>
    </source>
</evidence>
<sequence length="122" mass="13574">MDKKIKASEYNEKGYNCAESIIKAYNEEFNTDIPVSLGSGLGAGLTVGSICGAVNAASLIIGYTKGRNDETEMNNARAYTKKLMSQVKEKYNSDLCRDLKRNKVSCKEIIDFSYENLKEILK</sequence>
<gene>
    <name evidence="1" type="ORF">CHF27_003875</name>
</gene>
<dbReference type="Pfam" id="PF09719">
    <property type="entry name" value="C_GCAxxG_C_C"/>
    <property type="match status" value="1"/>
</dbReference>
<dbReference type="OrthoDB" id="1624765at2"/>
<name>A0A371IUR8_9FIRM</name>
<reference evidence="1 2" key="1">
    <citation type="journal article" date="2017" name="Genome Announc.">
        <title>Draft Genome Sequence of Romboutsia maritimum sp. nov. Strain CCRI-22766(T), Isolated from Coastal Estuarine Mud.</title>
        <authorList>
            <person name="Maheux A.F."/>
            <person name="Boudreau D.K."/>
            <person name="Berube E."/>
            <person name="Boissinot M."/>
            <person name="Raymond F."/>
            <person name="Brodeur S."/>
            <person name="Corbeil J."/>
            <person name="Brightwell G."/>
            <person name="Broda D."/>
            <person name="Omar R.F."/>
            <person name="Bergeron M.G."/>
        </authorList>
    </citation>
    <scope>NUCLEOTIDE SEQUENCE [LARGE SCALE GENOMIC DNA]</scope>
    <source>
        <strain evidence="1 2">CCRI-22766</strain>
    </source>
</reference>
<accession>A0A371IUR8</accession>
<dbReference type="InterPro" id="IPR036280">
    <property type="entry name" value="Multihaem_cyt_sf"/>
</dbReference>
<dbReference type="Proteomes" id="UP000243494">
    <property type="component" value="Unassembled WGS sequence"/>
</dbReference>
<dbReference type="SUPFAM" id="SSF48695">
    <property type="entry name" value="Multiheme cytochromes"/>
    <property type="match status" value="1"/>
</dbReference>
<dbReference type="RefSeq" id="WP_095406170.1">
    <property type="nucleotide sequence ID" value="NZ_NOJZ02000004.1"/>
</dbReference>
<evidence type="ECO:0000313" key="1">
    <source>
        <dbReference type="EMBL" id="RDY24227.1"/>
    </source>
</evidence>
<dbReference type="NCBIfam" id="TIGR01909">
    <property type="entry name" value="C_GCAxxG_C_C"/>
    <property type="match status" value="1"/>
</dbReference>
<comment type="caution">
    <text evidence="1">The sequence shown here is derived from an EMBL/GenBank/DDBJ whole genome shotgun (WGS) entry which is preliminary data.</text>
</comment>
<dbReference type="InterPro" id="IPR010181">
    <property type="entry name" value="CGCAxxGCC_motif"/>
</dbReference>
<protein>
    <submittedName>
        <fullName evidence="1">Oxidoreductase</fullName>
    </submittedName>
</protein>
<keyword evidence="2" id="KW-1185">Reference proteome</keyword>
<dbReference type="AlphaFoldDB" id="A0A371IUR8"/>
<organism evidence="1 2">
    <name type="scientific">Romboutsia maritimum</name>
    <dbReference type="NCBI Taxonomy" id="2020948"/>
    <lineage>
        <taxon>Bacteria</taxon>
        <taxon>Bacillati</taxon>
        <taxon>Bacillota</taxon>
        <taxon>Clostridia</taxon>
        <taxon>Peptostreptococcales</taxon>
        <taxon>Peptostreptococcaceae</taxon>
        <taxon>Romboutsia</taxon>
    </lineage>
</organism>